<keyword evidence="1" id="KW-1133">Transmembrane helix</keyword>
<dbReference type="InterPro" id="IPR010279">
    <property type="entry name" value="YqjD/ElaB"/>
</dbReference>
<dbReference type="PANTHER" id="PTHR35893:SF3">
    <property type="entry name" value="INNER MEMBRANE PROTEIN"/>
    <property type="match status" value="1"/>
</dbReference>
<evidence type="ECO:0000259" key="2">
    <source>
        <dbReference type="Pfam" id="PF19029"/>
    </source>
</evidence>
<dbReference type="EMBL" id="BMCG01000001">
    <property type="protein sequence ID" value="GGB95228.1"/>
    <property type="molecule type" value="Genomic_DNA"/>
</dbReference>
<keyword evidence="1" id="KW-0812">Transmembrane</keyword>
<comment type="caution">
    <text evidence="3">The sequence shown here is derived from an EMBL/GenBank/DDBJ whole genome shotgun (WGS) entry which is preliminary data.</text>
</comment>
<feature type="transmembrane region" description="Helical" evidence="1">
    <location>
        <begin position="73"/>
        <end position="90"/>
    </location>
</feature>
<protein>
    <recommendedName>
        <fullName evidence="2">DUF883 domain-containing protein</fullName>
    </recommendedName>
</protein>
<evidence type="ECO:0000256" key="1">
    <source>
        <dbReference type="SAM" id="Phobius"/>
    </source>
</evidence>
<dbReference type="Proteomes" id="UP000620266">
    <property type="component" value="Unassembled WGS sequence"/>
</dbReference>
<keyword evidence="1" id="KW-0472">Membrane</keyword>
<reference evidence="3" key="2">
    <citation type="submission" date="2020-09" db="EMBL/GenBank/DDBJ databases">
        <authorList>
            <person name="Sun Q."/>
            <person name="Sedlacek I."/>
        </authorList>
    </citation>
    <scope>NUCLEOTIDE SEQUENCE</scope>
    <source>
        <strain evidence="3">CCM 7086</strain>
    </source>
</reference>
<dbReference type="InterPro" id="IPR043605">
    <property type="entry name" value="DUF883_C"/>
</dbReference>
<sequence>MRADLQNLKTDLDSLVTHAVDLTDAELSDAYEKLAGKLHNAKDSARALADKASTQLHHGVEVTTEYVKERPRQSLALAVGIGALIGILLARR</sequence>
<organism evidence="3 4">
    <name type="scientific">Oxalicibacterium flavum</name>
    <dbReference type="NCBI Taxonomy" id="179467"/>
    <lineage>
        <taxon>Bacteria</taxon>
        <taxon>Pseudomonadati</taxon>
        <taxon>Pseudomonadota</taxon>
        <taxon>Betaproteobacteria</taxon>
        <taxon>Burkholderiales</taxon>
        <taxon>Oxalobacteraceae</taxon>
        <taxon>Oxalicibacterium</taxon>
    </lineage>
</organism>
<dbReference type="PANTHER" id="PTHR35893">
    <property type="entry name" value="INNER MEMBRANE PROTEIN-RELATED"/>
    <property type="match status" value="1"/>
</dbReference>
<name>A0A8J2UM17_9BURK</name>
<dbReference type="AlphaFoldDB" id="A0A8J2UM17"/>
<accession>A0A8J2UM17</accession>
<evidence type="ECO:0000313" key="3">
    <source>
        <dbReference type="EMBL" id="GGB95228.1"/>
    </source>
</evidence>
<proteinExistence type="predicted"/>
<dbReference type="GO" id="GO:0043022">
    <property type="term" value="F:ribosome binding"/>
    <property type="evidence" value="ECO:0007669"/>
    <property type="project" value="InterPro"/>
</dbReference>
<reference evidence="3" key="1">
    <citation type="journal article" date="2014" name="Int. J. Syst. Evol. Microbiol.">
        <title>Complete genome sequence of Corynebacterium casei LMG S-19264T (=DSM 44701T), isolated from a smear-ripened cheese.</title>
        <authorList>
            <consortium name="US DOE Joint Genome Institute (JGI-PGF)"/>
            <person name="Walter F."/>
            <person name="Albersmeier A."/>
            <person name="Kalinowski J."/>
            <person name="Ruckert C."/>
        </authorList>
    </citation>
    <scope>NUCLEOTIDE SEQUENCE</scope>
    <source>
        <strain evidence="3">CCM 7086</strain>
    </source>
</reference>
<evidence type="ECO:0000313" key="4">
    <source>
        <dbReference type="Proteomes" id="UP000620266"/>
    </source>
</evidence>
<feature type="domain" description="DUF883" evidence="2">
    <location>
        <begin position="63"/>
        <end position="92"/>
    </location>
</feature>
<dbReference type="Pfam" id="PF19029">
    <property type="entry name" value="DUF883_C"/>
    <property type="match status" value="1"/>
</dbReference>
<keyword evidence="4" id="KW-1185">Reference proteome</keyword>
<gene>
    <name evidence="3" type="ORF">GCM10007205_00590</name>
</gene>